<keyword evidence="3" id="KW-1185">Reference proteome</keyword>
<name>A0AAW1XUK5_RUBAR</name>
<dbReference type="EMBL" id="JBEDUW010000003">
    <property type="protein sequence ID" value="KAK9940497.1"/>
    <property type="molecule type" value="Genomic_DNA"/>
</dbReference>
<evidence type="ECO:0000313" key="2">
    <source>
        <dbReference type="EMBL" id="KAK9940497.1"/>
    </source>
</evidence>
<evidence type="ECO:0000256" key="1">
    <source>
        <dbReference type="SAM" id="MobiDB-lite"/>
    </source>
</evidence>
<feature type="compositionally biased region" description="Basic and acidic residues" evidence="1">
    <location>
        <begin position="18"/>
        <end position="32"/>
    </location>
</feature>
<proteinExistence type="predicted"/>
<comment type="caution">
    <text evidence="2">The sequence shown here is derived from an EMBL/GenBank/DDBJ whole genome shotgun (WGS) entry which is preliminary data.</text>
</comment>
<reference evidence="2 3" key="1">
    <citation type="journal article" date="2023" name="G3 (Bethesda)">
        <title>A chromosome-length genome assembly and annotation of blackberry (Rubus argutus, cv. 'Hillquist').</title>
        <authorList>
            <person name="Bruna T."/>
            <person name="Aryal R."/>
            <person name="Dudchenko O."/>
            <person name="Sargent D.J."/>
            <person name="Mead D."/>
            <person name="Buti M."/>
            <person name="Cavallini A."/>
            <person name="Hytonen T."/>
            <person name="Andres J."/>
            <person name="Pham M."/>
            <person name="Weisz D."/>
            <person name="Mascagni F."/>
            <person name="Usai G."/>
            <person name="Natali L."/>
            <person name="Bassil N."/>
            <person name="Fernandez G.E."/>
            <person name="Lomsadze A."/>
            <person name="Armour M."/>
            <person name="Olukolu B."/>
            <person name="Poorten T."/>
            <person name="Britton C."/>
            <person name="Davik J."/>
            <person name="Ashrafi H."/>
            <person name="Aiden E.L."/>
            <person name="Borodovsky M."/>
            <person name="Worthington M."/>
        </authorList>
    </citation>
    <scope>NUCLEOTIDE SEQUENCE [LARGE SCALE GENOMIC DNA]</scope>
    <source>
        <strain evidence="2">PI 553951</strain>
    </source>
</reference>
<feature type="region of interest" description="Disordered" evidence="1">
    <location>
        <begin position="17"/>
        <end position="37"/>
    </location>
</feature>
<accession>A0AAW1XUK5</accession>
<evidence type="ECO:0000313" key="3">
    <source>
        <dbReference type="Proteomes" id="UP001457282"/>
    </source>
</evidence>
<organism evidence="2 3">
    <name type="scientific">Rubus argutus</name>
    <name type="common">Southern blackberry</name>
    <dbReference type="NCBI Taxonomy" id="59490"/>
    <lineage>
        <taxon>Eukaryota</taxon>
        <taxon>Viridiplantae</taxon>
        <taxon>Streptophyta</taxon>
        <taxon>Embryophyta</taxon>
        <taxon>Tracheophyta</taxon>
        <taxon>Spermatophyta</taxon>
        <taxon>Magnoliopsida</taxon>
        <taxon>eudicotyledons</taxon>
        <taxon>Gunneridae</taxon>
        <taxon>Pentapetalae</taxon>
        <taxon>rosids</taxon>
        <taxon>fabids</taxon>
        <taxon>Rosales</taxon>
        <taxon>Rosaceae</taxon>
        <taxon>Rosoideae</taxon>
        <taxon>Rosoideae incertae sedis</taxon>
        <taxon>Rubus</taxon>
    </lineage>
</organism>
<dbReference type="Proteomes" id="UP001457282">
    <property type="component" value="Unassembled WGS sequence"/>
</dbReference>
<dbReference type="AlphaFoldDB" id="A0AAW1XUK5"/>
<gene>
    <name evidence="2" type="ORF">M0R45_017156</name>
</gene>
<protein>
    <submittedName>
        <fullName evidence="2">Uncharacterized protein</fullName>
    </submittedName>
</protein>
<sequence length="96" mass="10332">MERWLCDVAGGAAAAALGREEDGKDERKRERGAISGKKGQMSFSQWWAANLLPRIGISSCILRCLCFEINGVTLLLLGLVLPIIPAAGEHDGEHAD</sequence>